<accession>A0ABP7FWG6</accession>
<feature type="region of interest" description="Disordered" evidence="1">
    <location>
        <begin position="246"/>
        <end position="321"/>
    </location>
</feature>
<feature type="compositionally biased region" description="Gly residues" evidence="1">
    <location>
        <begin position="27"/>
        <end position="38"/>
    </location>
</feature>
<organism evidence="4 5">
    <name type="scientific">Streptomyces tremellae</name>
    <dbReference type="NCBI Taxonomy" id="1124239"/>
    <lineage>
        <taxon>Bacteria</taxon>
        <taxon>Bacillati</taxon>
        <taxon>Actinomycetota</taxon>
        <taxon>Actinomycetes</taxon>
        <taxon>Kitasatosporales</taxon>
        <taxon>Streptomycetaceae</taxon>
        <taxon>Streptomyces</taxon>
    </lineage>
</organism>
<feature type="compositionally biased region" description="Low complexity" evidence="1">
    <location>
        <begin position="270"/>
        <end position="299"/>
    </location>
</feature>
<feature type="compositionally biased region" description="Low complexity" evidence="1">
    <location>
        <begin position="138"/>
        <end position="177"/>
    </location>
</feature>
<dbReference type="Proteomes" id="UP001499884">
    <property type="component" value="Unassembled WGS sequence"/>
</dbReference>
<feature type="compositionally biased region" description="Low complexity" evidence="1">
    <location>
        <begin position="306"/>
        <end position="319"/>
    </location>
</feature>
<evidence type="ECO:0000313" key="5">
    <source>
        <dbReference type="Proteomes" id="UP001499884"/>
    </source>
</evidence>
<evidence type="ECO:0000256" key="1">
    <source>
        <dbReference type="SAM" id="MobiDB-lite"/>
    </source>
</evidence>
<feature type="transmembrane region" description="Helical" evidence="2">
    <location>
        <begin position="222"/>
        <end position="245"/>
    </location>
</feature>
<reference evidence="5" key="1">
    <citation type="journal article" date="2019" name="Int. J. Syst. Evol. Microbiol.">
        <title>The Global Catalogue of Microorganisms (GCM) 10K type strain sequencing project: providing services to taxonomists for standard genome sequencing and annotation.</title>
        <authorList>
            <consortium name="The Broad Institute Genomics Platform"/>
            <consortium name="The Broad Institute Genome Sequencing Center for Infectious Disease"/>
            <person name="Wu L."/>
            <person name="Ma J."/>
        </authorList>
    </citation>
    <scope>NUCLEOTIDE SEQUENCE [LARGE SCALE GENOMIC DNA]</scope>
    <source>
        <strain evidence="5">JCM 30846</strain>
    </source>
</reference>
<name>A0ABP7FWG6_9ACTN</name>
<dbReference type="Pfam" id="PF13560">
    <property type="entry name" value="HTH_31"/>
    <property type="match status" value="1"/>
</dbReference>
<protein>
    <recommendedName>
        <fullName evidence="3">HTH cro/C1-type domain-containing protein</fullName>
    </recommendedName>
</protein>
<feature type="domain" description="HTH cro/C1-type" evidence="3">
    <location>
        <begin position="51"/>
        <end position="107"/>
    </location>
</feature>
<dbReference type="CDD" id="cd00093">
    <property type="entry name" value="HTH_XRE"/>
    <property type="match status" value="1"/>
</dbReference>
<sequence>MGDAGTPGPAATCGDAVFLERLPGTPPGGGGRATGGCDGVTTTEGEEFAARLRALKDRSGQSYGALAGRLHVSTSTLHRYCNGDAVPADYAPVDRLARLCGAGPGELVELHRAWIVADEARRRARARPQARPEPSVDGAPAPGEAAGPSAPGAAGPRRGGEAATARDGAQPGPAAGAGAPGAGGLSAGALGAGGSDAGGAEDGGVPGRGPSAGPARPRRRRLLWAAAAVAAVAVAVPAVVVGAGLGSAGGTEARPVRGAEASEAGGGAAAGPPVARSASPAPSVSAARPSAAGPAPAASHQDQAWHPHAAAGSAPAGAPSAPPLAFTVRPYTYETPCSQRFLVDKGPGDVPPPPEEQDAPGWVAAEGAVAAGSQYVALTVQGTGRETVVLNALHVRVVGARAPLGWSAYRMGDGCGGGVGSAEFSVDLDSGTPHAVAENGQRDFPFKVSESDPEVFYVSGLASAHDVSWYLELDWSSGTRHGTLRVDDKGRPFRTSGALGRPAYYYPVGGGAWQPEPKGN</sequence>
<evidence type="ECO:0000313" key="4">
    <source>
        <dbReference type="EMBL" id="GAA3750110.1"/>
    </source>
</evidence>
<comment type="caution">
    <text evidence="4">The sequence shown here is derived from an EMBL/GenBank/DDBJ whole genome shotgun (WGS) entry which is preliminary data.</text>
</comment>
<feature type="compositionally biased region" description="Gly residues" evidence="1">
    <location>
        <begin position="178"/>
        <end position="207"/>
    </location>
</feature>
<dbReference type="InterPro" id="IPR001387">
    <property type="entry name" value="Cro/C1-type_HTH"/>
</dbReference>
<feature type="region of interest" description="Disordered" evidence="1">
    <location>
        <begin position="21"/>
        <end position="40"/>
    </location>
</feature>
<dbReference type="SUPFAM" id="SSF47413">
    <property type="entry name" value="lambda repressor-like DNA-binding domains"/>
    <property type="match status" value="1"/>
</dbReference>
<dbReference type="SMART" id="SM00530">
    <property type="entry name" value="HTH_XRE"/>
    <property type="match status" value="1"/>
</dbReference>
<dbReference type="InterPro" id="IPR010982">
    <property type="entry name" value="Lambda_DNA-bd_dom_sf"/>
</dbReference>
<keyword evidence="2" id="KW-1133">Transmembrane helix</keyword>
<proteinExistence type="predicted"/>
<dbReference type="Gene3D" id="1.10.260.40">
    <property type="entry name" value="lambda repressor-like DNA-binding domains"/>
    <property type="match status" value="1"/>
</dbReference>
<keyword evidence="5" id="KW-1185">Reference proteome</keyword>
<evidence type="ECO:0000256" key="2">
    <source>
        <dbReference type="SAM" id="Phobius"/>
    </source>
</evidence>
<feature type="region of interest" description="Disordered" evidence="1">
    <location>
        <begin position="125"/>
        <end position="216"/>
    </location>
</feature>
<gene>
    <name evidence="4" type="ORF">GCM10023082_52630</name>
</gene>
<evidence type="ECO:0000259" key="3">
    <source>
        <dbReference type="SMART" id="SM00530"/>
    </source>
</evidence>
<keyword evidence="2" id="KW-0812">Transmembrane</keyword>
<keyword evidence="2" id="KW-0472">Membrane</keyword>
<dbReference type="EMBL" id="BAABEP010000050">
    <property type="protein sequence ID" value="GAA3750110.1"/>
    <property type="molecule type" value="Genomic_DNA"/>
</dbReference>